<proteinExistence type="predicted"/>
<protein>
    <submittedName>
        <fullName evidence="1">Uncharacterized protein</fullName>
    </submittedName>
</protein>
<name>A0A1Y0AYY6_9LAMI</name>
<accession>A0A1Y0AYY6</accession>
<geneLocation type="mitochondrion" evidence="1"/>
<gene>
    <name evidence="1" type="ORF">AEK19_MT0909</name>
</gene>
<organism evidence="1">
    <name type="scientific">Utricularia reniformis</name>
    <dbReference type="NCBI Taxonomy" id="192314"/>
    <lineage>
        <taxon>Eukaryota</taxon>
        <taxon>Viridiplantae</taxon>
        <taxon>Streptophyta</taxon>
        <taxon>Embryophyta</taxon>
        <taxon>Tracheophyta</taxon>
        <taxon>Spermatophyta</taxon>
        <taxon>Magnoliopsida</taxon>
        <taxon>eudicotyledons</taxon>
        <taxon>Gunneridae</taxon>
        <taxon>Pentapetalae</taxon>
        <taxon>asterids</taxon>
        <taxon>lamiids</taxon>
        <taxon>Lamiales</taxon>
        <taxon>Lentibulariaceae</taxon>
        <taxon>Utricularia</taxon>
    </lineage>
</organism>
<evidence type="ECO:0000313" key="1">
    <source>
        <dbReference type="EMBL" id="ART30329.1"/>
    </source>
</evidence>
<sequence length="61" mass="6768">MTRDRSFQKGQKVKAFRRLTYLSPLAKYLEAWSPVANFGPSSFVDSLKTSTSIGVLSDALV</sequence>
<dbReference type="EMBL" id="KY774314">
    <property type="protein sequence ID" value="ART30329.1"/>
    <property type="molecule type" value="Genomic_DNA"/>
</dbReference>
<keyword evidence="1" id="KW-0496">Mitochondrion</keyword>
<reference evidence="1" key="1">
    <citation type="submission" date="2017-03" db="EMBL/GenBank/DDBJ databases">
        <title>The mitochondrial genome of the carnivorous plant Utricularia reniformis (Lentibulariaceae): structure, comparative analysis and evolutionary landmarks.</title>
        <authorList>
            <person name="Silva S.R."/>
            <person name="Alvarenga D.O."/>
            <person name="Michael T.P."/>
            <person name="Miranda V.F.O."/>
            <person name="Varani A.M."/>
        </authorList>
    </citation>
    <scope>NUCLEOTIDE SEQUENCE</scope>
</reference>
<dbReference type="AlphaFoldDB" id="A0A1Y0AYY6"/>